<feature type="domain" description="F-box" evidence="1">
    <location>
        <begin position="65"/>
        <end position="104"/>
    </location>
</feature>
<comment type="caution">
    <text evidence="2">The sequence shown here is derived from an EMBL/GenBank/DDBJ whole genome shotgun (WGS) entry which is preliminary data.</text>
</comment>
<evidence type="ECO:0000259" key="1">
    <source>
        <dbReference type="Pfam" id="PF00646"/>
    </source>
</evidence>
<protein>
    <recommendedName>
        <fullName evidence="1">F-box domain-containing protein</fullName>
    </recommendedName>
</protein>
<proteinExistence type="predicted"/>
<dbReference type="InterPro" id="IPR036047">
    <property type="entry name" value="F-box-like_dom_sf"/>
</dbReference>
<dbReference type="InterPro" id="IPR001810">
    <property type="entry name" value="F-box_dom"/>
</dbReference>
<dbReference type="SUPFAM" id="SSF81383">
    <property type="entry name" value="F-box domain"/>
    <property type="match status" value="1"/>
</dbReference>
<sequence>MAILVPIDCDDYRASLVSDPGPTPMDLDGDHCALVSAPMDRDRDGDGDRAALVPSTGGGGGRVRFCDLPDDILSCILARLSDTRAAAQSSVLSHRWRYVWTRVCGLFLHHDQPHDSSPVRDALAGHAAHAATNIHLLNVHSPYSATPDATASWLRVAAPLVTGELSFRNRSSVPLEMLDFEMLDETEERVAFEFELPCFTRVTKITLSLGFLGLSLPPSGVFAALRELHLEYVQFHGECTLEDAMLPVLEWLEFRMSRGLASLTLRLKPLILMSLFNVWGMRRLNAVVPGLKQLHVVDCFHEHLEAVSVVAEELEDLRWLDRYSPELVNFNEMPRLRIICPQRVVDAEDEVEAAQVQAQARDGERLRADADGHVGSNALAR</sequence>
<organism evidence="2 3">
    <name type="scientific">Oryza meyeriana var. granulata</name>
    <dbReference type="NCBI Taxonomy" id="110450"/>
    <lineage>
        <taxon>Eukaryota</taxon>
        <taxon>Viridiplantae</taxon>
        <taxon>Streptophyta</taxon>
        <taxon>Embryophyta</taxon>
        <taxon>Tracheophyta</taxon>
        <taxon>Spermatophyta</taxon>
        <taxon>Magnoliopsida</taxon>
        <taxon>Liliopsida</taxon>
        <taxon>Poales</taxon>
        <taxon>Poaceae</taxon>
        <taxon>BOP clade</taxon>
        <taxon>Oryzoideae</taxon>
        <taxon>Oryzeae</taxon>
        <taxon>Oryzinae</taxon>
        <taxon>Oryza</taxon>
        <taxon>Oryza meyeriana</taxon>
    </lineage>
</organism>
<dbReference type="Pfam" id="PF00646">
    <property type="entry name" value="F-box"/>
    <property type="match status" value="1"/>
</dbReference>
<dbReference type="Proteomes" id="UP000479710">
    <property type="component" value="Unassembled WGS sequence"/>
</dbReference>
<evidence type="ECO:0000313" key="2">
    <source>
        <dbReference type="EMBL" id="KAF0905172.1"/>
    </source>
</evidence>
<reference evidence="2 3" key="1">
    <citation type="submission" date="2019-11" db="EMBL/GenBank/DDBJ databases">
        <title>Whole genome sequence of Oryza granulata.</title>
        <authorList>
            <person name="Li W."/>
        </authorList>
    </citation>
    <scope>NUCLEOTIDE SEQUENCE [LARGE SCALE GENOMIC DNA]</scope>
    <source>
        <strain evidence="3">cv. Menghai</strain>
        <tissue evidence="2">Leaf</tissue>
    </source>
</reference>
<keyword evidence="3" id="KW-1185">Reference proteome</keyword>
<name>A0A6G1CYG1_9ORYZ</name>
<accession>A0A6G1CYG1</accession>
<dbReference type="OrthoDB" id="696377at2759"/>
<dbReference type="EMBL" id="SPHZ02000007">
    <property type="protein sequence ID" value="KAF0905172.1"/>
    <property type="molecule type" value="Genomic_DNA"/>
</dbReference>
<dbReference type="AlphaFoldDB" id="A0A6G1CYG1"/>
<gene>
    <name evidence="2" type="ORF">E2562_000968</name>
</gene>
<dbReference type="PANTHER" id="PTHR34709:SF52">
    <property type="entry name" value="OS07G0548100 PROTEIN"/>
    <property type="match status" value="1"/>
</dbReference>
<evidence type="ECO:0000313" key="3">
    <source>
        <dbReference type="Proteomes" id="UP000479710"/>
    </source>
</evidence>
<dbReference type="PANTHER" id="PTHR34709">
    <property type="entry name" value="OS10G0396666 PROTEIN"/>
    <property type="match status" value="1"/>
</dbReference>
<dbReference type="InterPro" id="IPR055312">
    <property type="entry name" value="FBL15-like"/>
</dbReference>